<dbReference type="Proteomes" id="UP001237642">
    <property type="component" value="Unassembled WGS sequence"/>
</dbReference>
<evidence type="ECO:0000313" key="1">
    <source>
        <dbReference type="EMBL" id="KAK1369739.1"/>
    </source>
</evidence>
<sequence>MLETFRKVEITLPLLDAINQVPKYAKFLKDLCTNKRKLRGDETIMVDENVSAVIQRRLPQKCSDPGTFTIPCKIGGKFFERAMLDLGASINVMPLYIFQTLNLGILEHTNVIIQLADRSNAYPEGVIEDVLVHVDQMVFPADFYILKMEDGPPNIKSASILFGRPFLKTAKTRINMDDGSLTMEFGDEVVKFNIYDAMKFPSETHSICSIDVIEELAQQAFDMGNKGAVHVVLEGCASEDDGFPN</sequence>
<protein>
    <recommendedName>
        <fullName evidence="3">Aspartic peptidase DDI1-type domain-containing protein</fullName>
    </recommendedName>
</protein>
<comment type="caution">
    <text evidence="1">The sequence shown here is derived from an EMBL/GenBank/DDBJ whole genome shotgun (WGS) entry which is preliminary data.</text>
</comment>
<name>A0AAD8MEF7_9APIA</name>
<evidence type="ECO:0008006" key="3">
    <source>
        <dbReference type="Google" id="ProtNLM"/>
    </source>
</evidence>
<dbReference type="CDD" id="cd00303">
    <property type="entry name" value="retropepsin_like"/>
    <property type="match status" value="1"/>
</dbReference>
<dbReference type="PANTHER" id="PTHR33067:SF15">
    <property type="entry name" value="RNA-DIRECTED DNA POLYMERASE"/>
    <property type="match status" value="1"/>
</dbReference>
<dbReference type="Gene3D" id="2.40.70.10">
    <property type="entry name" value="Acid Proteases"/>
    <property type="match status" value="1"/>
</dbReference>
<proteinExistence type="predicted"/>
<dbReference type="InterPro" id="IPR021109">
    <property type="entry name" value="Peptidase_aspartic_dom_sf"/>
</dbReference>
<organism evidence="1 2">
    <name type="scientific">Heracleum sosnowskyi</name>
    <dbReference type="NCBI Taxonomy" id="360622"/>
    <lineage>
        <taxon>Eukaryota</taxon>
        <taxon>Viridiplantae</taxon>
        <taxon>Streptophyta</taxon>
        <taxon>Embryophyta</taxon>
        <taxon>Tracheophyta</taxon>
        <taxon>Spermatophyta</taxon>
        <taxon>Magnoliopsida</taxon>
        <taxon>eudicotyledons</taxon>
        <taxon>Gunneridae</taxon>
        <taxon>Pentapetalae</taxon>
        <taxon>asterids</taxon>
        <taxon>campanulids</taxon>
        <taxon>Apiales</taxon>
        <taxon>Apiaceae</taxon>
        <taxon>Apioideae</taxon>
        <taxon>apioid superclade</taxon>
        <taxon>Tordylieae</taxon>
        <taxon>Tordyliinae</taxon>
        <taxon>Heracleum</taxon>
    </lineage>
</organism>
<dbReference type="PANTHER" id="PTHR33067">
    <property type="entry name" value="RNA-DIRECTED DNA POLYMERASE-RELATED"/>
    <property type="match status" value="1"/>
</dbReference>
<keyword evidence="2" id="KW-1185">Reference proteome</keyword>
<reference evidence="1" key="1">
    <citation type="submission" date="2023-02" db="EMBL/GenBank/DDBJ databases">
        <title>Genome of toxic invasive species Heracleum sosnowskyi carries increased number of genes despite the absence of recent whole-genome duplications.</title>
        <authorList>
            <person name="Schelkunov M."/>
            <person name="Shtratnikova V."/>
            <person name="Makarenko M."/>
            <person name="Klepikova A."/>
            <person name="Omelchenko D."/>
            <person name="Novikova G."/>
            <person name="Obukhova E."/>
            <person name="Bogdanov V."/>
            <person name="Penin A."/>
            <person name="Logacheva M."/>
        </authorList>
    </citation>
    <scope>NUCLEOTIDE SEQUENCE</scope>
    <source>
        <strain evidence="1">Hsosn_3</strain>
        <tissue evidence="1">Leaf</tissue>
    </source>
</reference>
<dbReference type="EMBL" id="JAUIZM010000008">
    <property type="protein sequence ID" value="KAK1369739.1"/>
    <property type="molecule type" value="Genomic_DNA"/>
</dbReference>
<reference evidence="1" key="2">
    <citation type="submission" date="2023-05" db="EMBL/GenBank/DDBJ databases">
        <authorList>
            <person name="Schelkunov M.I."/>
        </authorList>
    </citation>
    <scope>NUCLEOTIDE SEQUENCE</scope>
    <source>
        <strain evidence="1">Hsosn_3</strain>
        <tissue evidence="1">Leaf</tissue>
    </source>
</reference>
<dbReference type="SUPFAM" id="SSF50630">
    <property type="entry name" value="Acid proteases"/>
    <property type="match status" value="1"/>
</dbReference>
<gene>
    <name evidence="1" type="ORF">POM88_035831</name>
</gene>
<evidence type="ECO:0000313" key="2">
    <source>
        <dbReference type="Proteomes" id="UP001237642"/>
    </source>
</evidence>
<accession>A0AAD8MEF7</accession>
<dbReference type="AlphaFoldDB" id="A0AAD8MEF7"/>